<keyword evidence="5" id="KW-0418">Kinase</keyword>
<dbReference type="GO" id="GO:0005886">
    <property type="term" value="C:plasma membrane"/>
    <property type="evidence" value="ECO:0007669"/>
    <property type="project" value="TreeGrafter"/>
</dbReference>
<comment type="caution">
    <text evidence="9">The sequence shown here is derived from an EMBL/GenBank/DDBJ whole genome shotgun (WGS) entry which is preliminary data.</text>
</comment>
<feature type="domain" description="Histidine kinase" evidence="8">
    <location>
        <begin position="199"/>
        <end position="402"/>
    </location>
</feature>
<dbReference type="SUPFAM" id="SSF55874">
    <property type="entry name" value="ATPase domain of HSP90 chaperone/DNA topoisomerase II/histidine kinase"/>
    <property type="match status" value="1"/>
</dbReference>
<dbReference type="OrthoDB" id="9785252at2"/>
<keyword evidence="4" id="KW-0547">Nucleotide-binding</keyword>
<evidence type="ECO:0000256" key="6">
    <source>
        <dbReference type="ARBA" id="ARBA00022840"/>
    </source>
</evidence>
<feature type="transmembrane region" description="Helical" evidence="7">
    <location>
        <begin position="38"/>
        <end position="59"/>
    </location>
</feature>
<dbReference type="InterPro" id="IPR005467">
    <property type="entry name" value="His_kinase_dom"/>
</dbReference>
<dbReference type="GO" id="GO:0005524">
    <property type="term" value="F:ATP binding"/>
    <property type="evidence" value="ECO:0007669"/>
    <property type="project" value="UniProtKB-KW"/>
</dbReference>
<dbReference type="InterPro" id="IPR003594">
    <property type="entry name" value="HATPase_dom"/>
</dbReference>
<dbReference type="Proteomes" id="UP000288395">
    <property type="component" value="Unassembled WGS sequence"/>
</dbReference>
<dbReference type="RefSeq" id="WP_126764783.1">
    <property type="nucleotide sequence ID" value="NZ_PIPJ01000001.1"/>
</dbReference>
<sequence length="406" mass="45376">MQRVVASTSWFIRALYSASAVIFTLVALLQIQRQEFNLLVIWLGLGLFSATVGAITWLLRERKSEALAFAQIFVIVLLWVCALALSGGAMNPANSFLLLPIAIAFLMLSAPRAWVILLTTFVAQAVFFWQMQTSQYANTELADHYAAMSFTFFVAATLLATMIRIVRKRLETSQAKLQKMREDQLRQEQILAVATASAQYTHELATPLATVSLLHGELAEEFPDHVVVREMAEPLSRVTHLLKDLRHVTLSLDQNEMQLFCVNELLAELQEQLTIAHASVPIEFVAGNEGHFTIEADYALLPAILNLIRNAAREVESIGHGQVSVHSLRDGHSWLLRIENTNESMTEESLERLGTKRTQSESGLGIGMLLSNATLERFAGSLAIRLQTPKLVVQEIRIPLYQLREN</sequence>
<accession>A0A432W200</accession>
<keyword evidence="7" id="KW-1133">Transmembrane helix</keyword>
<dbReference type="Pfam" id="PF02518">
    <property type="entry name" value="HATPase_c"/>
    <property type="match status" value="1"/>
</dbReference>
<reference evidence="10" key="1">
    <citation type="journal article" date="2018" name="Front. Microbiol.">
        <title>Genome-Based Analysis Reveals the Taxonomy and Diversity of the Family Idiomarinaceae.</title>
        <authorList>
            <person name="Liu Y."/>
            <person name="Lai Q."/>
            <person name="Shao Z."/>
        </authorList>
    </citation>
    <scope>NUCLEOTIDE SEQUENCE [LARGE SCALE GENOMIC DNA]</scope>
    <source>
        <strain evidence="10">GBPy7</strain>
    </source>
</reference>
<dbReference type="InterPro" id="IPR036890">
    <property type="entry name" value="HATPase_C_sf"/>
</dbReference>
<protein>
    <recommendedName>
        <fullName evidence="2">histidine kinase</fullName>
        <ecNumber evidence="2">2.7.13.3</ecNumber>
    </recommendedName>
</protein>
<keyword evidence="7" id="KW-0812">Transmembrane</keyword>
<evidence type="ECO:0000256" key="4">
    <source>
        <dbReference type="ARBA" id="ARBA00022741"/>
    </source>
</evidence>
<organism evidence="9 10">
    <name type="scientific">Aliidiomarina iranensis</name>
    <dbReference type="NCBI Taxonomy" id="1434071"/>
    <lineage>
        <taxon>Bacteria</taxon>
        <taxon>Pseudomonadati</taxon>
        <taxon>Pseudomonadota</taxon>
        <taxon>Gammaproteobacteria</taxon>
        <taxon>Alteromonadales</taxon>
        <taxon>Idiomarinaceae</taxon>
        <taxon>Aliidiomarina</taxon>
    </lineage>
</organism>
<keyword evidence="10" id="KW-1185">Reference proteome</keyword>
<comment type="catalytic activity">
    <reaction evidence="1">
        <text>ATP + protein L-histidine = ADP + protein N-phospho-L-histidine.</text>
        <dbReference type="EC" id="2.7.13.3"/>
    </reaction>
</comment>
<dbReference type="AlphaFoldDB" id="A0A432W200"/>
<evidence type="ECO:0000313" key="9">
    <source>
        <dbReference type="EMBL" id="RUO23242.1"/>
    </source>
</evidence>
<dbReference type="EC" id="2.7.13.3" evidence="2"/>
<proteinExistence type="predicted"/>
<dbReference type="GO" id="GO:0000155">
    <property type="term" value="F:phosphorelay sensor kinase activity"/>
    <property type="evidence" value="ECO:0007669"/>
    <property type="project" value="TreeGrafter"/>
</dbReference>
<evidence type="ECO:0000256" key="1">
    <source>
        <dbReference type="ARBA" id="ARBA00000085"/>
    </source>
</evidence>
<dbReference type="PANTHER" id="PTHR44936">
    <property type="entry name" value="SENSOR PROTEIN CREC"/>
    <property type="match status" value="1"/>
</dbReference>
<evidence type="ECO:0000256" key="7">
    <source>
        <dbReference type="SAM" id="Phobius"/>
    </source>
</evidence>
<evidence type="ECO:0000259" key="8">
    <source>
        <dbReference type="PROSITE" id="PS50109"/>
    </source>
</evidence>
<feature type="transmembrane region" description="Helical" evidence="7">
    <location>
        <begin position="12"/>
        <end position="32"/>
    </location>
</feature>
<evidence type="ECO:0000313" key="10">
    <source>
        <dbReference type="Proteomes" id="UP000288395"/>
    </source>
</evidence>
<gene>
    <name evidence="9" type="ORF">CWE08_00900</name>
</gene>
<dbReference type="PROSITE" id="PS50109">
    <property type="entry name" value="HIS_KIN"/>
    <property type="match status" value="1"/>
</dbReference>
<feature type="transmembrane region" description="Helical" evidence="7">
    <location>
        <begin position="144"/>
        <end position="166"/>
    </location>
</feature>
<evidence type="ECO:0000256" key="5">
    <source>
        <dbReference type="ARBA" id="ARBA00022777"/>
    </source>
</evidence>
<keyword evidence="6" id="KW-0067">ATP-binding</keyword>
<keyword evidence="7" id="KW-0472">Membrane</keyword>
<feature type="transmembrane region" description="Helical" evidence="7">
    <location>
        <begin position="91"/>
        <end position="108"/>
    </location>
</feature>
<dbReference type="PANTHER" id="PTHR44936:SF10">
    <property type="entry name" value="SENSOR PROTEIN RSTB"/>
    <property type="match status" value="1"/>
</dbReference>
<evidence type="ECO:0000256" key="2">
    <source>
        <dbReference type="ARBA" id="ARBA00012438"/>
    </source>
</evidence>
<evidence type="ECO:0000256" key="3">
    <source>
        <dbReference type="ARBA" id="ARBA00022679"/>
    </source>
</evidence>
<keyword evidence="3" id="KW-0808">Transferase</keyword>
<dbReference type="InterPro" id="IPR050980">
    <property type="entry name" value="2C_sensor_his_kinase"/>
</dbReference>
<dbReference type="EMBL" id="PIPJ01000001">
    <property type="protein sequence ID" value="RUO23242.1"/>
    <property type="molecule type" value="Genomic_DNA"/>
</dbReference>
<name>A0A432W200_9GAMM</name>
<feature type="transmembrane region" description="Helical" evidence="7">
    <location>
        <begin position="66"/>
        <end position="85"/>
    </location>
</feature>
<dbReference type="Gene3D" id="3.30.565.10">
    <property type="entry name" value="Histidine kinase-like ATPase, C-terminal domain"/>
    <property type="match status" value="1"/>
</dbReference>